<dbReference type="Gene3D" id="3.30.559.30">
    <property type="entry name" value="Nonribosomal peptide synthetase, condensation domain"/>
    <property type="match status" value="1"/>
</dbReference>
<dbReference type="PANTHER" id="PTHR28037">
    <property type="entry name" value="ALCOHOL O-ACETYLTRANSFERASE 1-RELATED"/>
    <property type="match status" value="1"/>
</dbReference>
<dbReference type="Gene3D" id="3.30.559.10">
    <property type="entry name" value="Chloramphenicol acetyltransferase-like domain"/>
    <property type="match status" value="1"/>
</dbReference>
<reference evidence="1" key="1">
    <citation type="submission" date="2020-08" db="EMBL/GenBank/DDBJ databases">
        <title>Genome public.</title>
        <authorList>
            <person name="Liu C."/>
            <person name="Sun Q."/>
        </authorList>
    </citation>
    <scope>NUCLEOTIDE SEQUENCE</scope>
    <source>
        <strain evidence="1">BX8</strain>
    </source>
</reference>
<keyword evidence="2" id="KW-1185">Reference proteome</keyword>
<dbReference type="SUPFAM" id="SSF52777">
    <property type="entry name" value="CoA-dependent acyltransferases"/>
    <property type="match status" value="2"/>
</dbReference>
<dbReference type="InterPro" id="IPR023213">
    <property type="entry name" value="CAT-like_dom_sf"/>
</dbReference>
<dbReference type="PANTHER" id="PTHR28037:SF1">
    <property type="entry name" value="ALCOHOL O-ACETYLTRANSFERASE 1-RELATED"/>
    <property type="match status" value="1"/>
</dbReference>
<evidence type="ECO:0008006" key="3">
    <source>
        <dbReference type="Google" id="ProtNLM"/>
    </source>
</evidence>
<sequence length="426" mass="48508">MKRQRTFQWTRLDNAAKIFPPTSTARDAKVFRFACELAEPVEPDALQKALDQTLVQFPFYRSSLKKGLFWYYLEGSDQPVKVRAEDEPPCSMLYRGDGRDPLFRVTYYRRRINLEVYHALADGTGALHFLRVLVYHYLALVHAADFPDGPPPIDYDASATQKFDDSFLKYYSRDKKAPPELNPSAYQLCGSRLPDFRLSIVEGCFSVQALLAKAHEYGTTLTVFLASALIQAIHSQMSLRDERRPVVVTVPVNLRNYFPSATARNFFSVVNVGYDFSRRSGAFEDIISEVARGLEAELTADKLARRMNRLANLEHTMLIRVIPLFLKIPVLKFSNWITEREVTVSFSNIGKVEMPAAMQKHIRLVDVFLSTKRLQACMSSFGDNFVITFTTPLVSTDVQRSFFRILTGMGLEVTVTTNLAEFEEVD</sequence>
<accession>A0A923L1F7</accession>
<dbReference type="Proteomes" id="UP000659630">
    <property type="component" value="Unassembled WGS sequence"/>
</dbReference>
<dbReference type="EMBL" id="JACONZ010000002">
    <property type="protein sequence ID" value="MBC5581198.1"/>
    <property type="molecule type" value="Genomic_DNA"/>
</dbReference>
<dbReference type="AlphaFoldDB" id="A0A923L1F7"/>
<protein>
    <recommendedName>
        <fullName evidence="3">Alcohol acetyltransferase</fullName>
    </recommendedName>
</protein>
<proteinExistence type="predicted"/>
<comment type="caution">
    <text evidence="1">The sequence shown here is derived from an EMBL/GenBank/DDBJ whole genome shotgun (WGS) entry which is preliminary data.</text>
</comment>
<evidence type="ECO:0000313" key="1">
    <source>
        <dbReference type="EMBL" id="MBC5581198.1"/>
    </source>
</evidence>
<name>A0A923L1F7_9FIRM</name>
<dbReference type="InterPro" id="IPR052058">
    <property type="entry name" value="Alcohol_O-acetyltransferase"/>
</dbReference>
<gene>
    <name evidence="1" type="ORF">H8S23_06730</name>
</gene>
<dbReference type="RefSeq" id="WP_186887562.1">
    <property type="nucleotide sequence ID" value="NZ_JACONZ010000002.1"/>
</dbReference>
<evidence type="ECO:0000313" key="2">
    <source>
        <dbReference type="Proteomes" id="UP000659630"/>
    </source>
</evidence>
<organism evidence="1 2">
    <name type="scientific">Anaerofilum hominis</name>
    <dbReference type="NCBI Taxonomy" id="2763016"/>
    <lineage>
        <taxon>Bacteria</taxon>
        <taxon>Bacillati</taxon>
        <taxon>Bacillota</taxon>
        <taxon>Clostridia</taxon>
        <taxon>Eubacteriales</taxon>
        <taxon>Oscillospiraceae</taxon>
        <taxon>Anaerofilum</taxon>
    </lineage>
</organism>